<proteinExistence type="predicted"/>
<dbReference type="Proteomes" id="UP000010816">
    <property type="component" value="Chromosome"/>
</dbReference>
<keyword evidence="4" id="KW-1185">Reference proteome</keyword>
<dbReference type="InterPro" id="IPR049199">
    <property type="entry name" value="DUF6866_N"/>
</dbReference>
<organism evidence="3 4">
    <name type="scientific">Thioflavicoccus mobilis 8321</name>
    <dbReference type="NCBI Taxonomy" id="765912"/>
    <lineage>
        <taxon>Bacteria</taxon>
        <taxon>Pseudomonadati</taxon>
        <taxon>Pseudomonadota</taxon>
        <taxon>Gammaproteobacteria</taxon>
        <taxon>Chromatiales</taxon>
        <taxon>Chromatiaceae</taxon>
        <taxon>Thioflavicoccus</taxon>
    </lineage>
</organism>
<dbReference type="eggNOG" id="ENOG502Z90U">
    <property type="taxonomic scope" value="Bacteria"/>
</dbReference>
<accession>L0H3G2</accession>
<evidence type="ECO:0000259" key="1">
    <source>
        <dbReference type="Pfam" id="PF21739"/>
    </source>
</evidence>
<name>L0H3G2_9GAMM</name>
<dbReference type="AlphaFoldDB" id="L0H3G2"/>
<sequence>MSPQQLGALAGAVQHNCHVCDARHGADYSLCIYLMKMREYYRWEQGLPFGSTLGREAVGDWLQAREQLWEALEEADVEPISIDGRFYDPYDAEAINQALAGHGLVYSGGLGRGARPHFFLGNLERRIQADGHTVYVAATEHARDLISPPAMTLGDTIFLRREALLRLLWEKLEGWRWSRPDNALGRAFACYDFDADLEGSLEAMTDREIANTLLHERGEHRAGGLLGDADWNAMLLDLVATPAEPMARAVRDHLADCLVTLPQLAEAGEAAALHFYVGNLTPLRRDIFPSLARAYETWRHTGDTGELAAVAGAGRSHWRRLAEGMLALHRARRTEAVADIRELIEGHRL</sequence>
<feature type="domain" description="DUF6866" evidence="2">
    <location>
        <begin position="166"/>
        <end position="345"/>
    </location>
</feature>
<dbReference type="Pfam" id="PF21740">
    <property type="entry name" value="DUF6866_C"/>
    <property type="match status" value="1"/>
</dbReference>
<dbReference type="HOGENOM" id="CLU_067575_0_0_6"/>
<reference evidence="3 4" key="1">
    <citation type="submission" date="2011-09" db="EMBL/GenBank/DDBJ databases">
        <title>Complete sequence of chromosome of Thioflavicoccus mobilis 8321.</title>
        <authorList>
            <consortium name="US DOE Joint Genome Institute"/>
            <person name="Lucas S."/>
            <person name="Han J."/>
            <person name="Lapidus A."/>
            <person name="Cheng J.-F."/>
            <person name="Goodwin L."/>
            <person name="Pitluck S."/>
            <person name="Peters L."/>
            <person name="Ovchinnikova G."/>
            <person name="Lu M."/>
            <person name="Detter J.C."/>
            <person name="Han C."/>
            <person name="Tapia R."/>
            <person name="Land M."/>
            <person name="Hauser L."/>
            <person name="Kyrpides N."/>
            <person name="Ivanova N."/>
            <person name="Pagani I."/>
            <person name="Vogl K."/>
            <person name="Liu Z."/>
            <person name="Imhoff J."/>
            <person name="Thiel V."/>
            <person name="Frigaard N.-U."/>
            <person name="Bryant D."/>
            <person name="Woyke T."/>
        </authorList>
    </citation>
    <scope>NUCLEOTIDE SEQUENCE [LARGE SCALE GENOMIC DNA]</scope>
    <source>
        <strain evidence="3 4">8321</strain>
    </source>
</reference>
<evidence type="ECO:0000259" key="2">
    <source>
        <dbReference type="Pfam" id="PF21740"/>
    </source>
</evidence>
<dbReference type="PATRIC" id="fig|765912.4.peg.3477"/>
<feature type="domain" description="DUF6866" evidence="1">
    <location>
        <begin position="9"/>
        <end position="160"/>
    </location>
</feature>
<dbReference type="KEGG" id="tmb:Thimo_3548"/>
<dbReference type="InterPro" id="IPR049200">
    <property type="entry name" value="DUF6866_C"/>
</dbReference>
<evidence type="ECO:0000313" key="3">
    <source>
        <dbReference type="EMBL" id="AGA92205.1"/>
    </source>
</evidence>
<dbReference type="OrthoDB" id="9777679at2"/>
<gene>
    <name evidence="3" type="ORF">Thimo_3548</name>
</gene>
<dbReference type="EMBL" id="CP003051">
    <property type="protein sequence ID" value="AGA92205.1"/>
    <property type="molecule type" value="Genomic_DNA"/>
</dbReference>
<dbReference type="InterPro" id="IPR054640">
    <property type="entry name" value="Sfum_1244-like"/>
</dbReference>
<protein>
    <submittedName>
        <fullName evidence="3">Uncharacterized protein</fullName>
    </submittedName>
</protein>
<dbReference type="NCBIfam" id="NF045620">
    <property type="entry name" value="Sfum_1244_fam"/>
    <property type="match status" value="1"/>
</dbReference>
<evidence type="ECO:0000313" key="4">
    <source>
        <dbReference type="Proteomes" id="UP000010816"/>
    </source>
</evidence>
<dbReference type="Pfam" id="PF21739">
    <property type="entry name" value="DUF6866_N"/>
    <property type="match status" value="1"/>
</dbReference>
<dbReference type="RefSeq" id="WP_015282330.1">
    <property type="nucleotide sequence ID" value="NC_019940.1"/>
</dbReference>